<name>A0A4R9GE84_9LEPT</name>
<dbReference type="RefSeq" id="WP_135768079.1">
    <property type="nucleotide sequence ID" value="NZ_RQET01000007.1"/>
</dbReference>
<feature type="transmembrane region" description="Helical" evidence="1">
    <location>
        <begin position="155"/>
        <end position="182"/>
    </location>
</feature>
<feature type="transmembrane region" description="Helical" evidence="1">
    <location>
        <begin position="88"/>
        <end position="109"/>
    </location>
</feature>
<evidence type="ECO:0000256" key="1">
    <source>
        <dbReference type="SAM" id="Phobius"/>
    </source>
</evidence>
<feature type="transmembrane region" description="Helical" evidence="1">
    <location>
        <begin position="231"/>
        <end position="253"/>
    </location>
</feature>
<comment type="caution">
    <text evidence="2">The sequence shown here is derived from an EMBL/GenBank/DDBJ whole genome shotgun (WGS) entry which is preliminary data.</text>
</comment>
<dbReference type="Pfam" id="PF12679">
    <property type="entry name" value="ABC2_membrane_2"/>
    <property type="match status" value="1"/>
</dbReference>
<gene>
    <name evidence="2" type="ORF">EHO60_10105</name>
</gene>
<evidence type="ECO:0000313" key="3">
    <source>
        <dbReference type="Proteomes" id="UP000298458"/>
    </source>
</evidence>
<proteinExistence type="predicted"/>
<dbReference type="EMBL" id="RQET01000007">
    <property type="protein sequence ID" value="TGK10192.1"/>
    <property type="molecule type" value="Genomic_DNA"/>
</dbReference>
<feature type="transmembrane region" description="Helical" evidence="1">
    <location>
        <begin position="47"/>
        <end position="68"/>
    </location>
</feature>
<dbReference type="GO" id="GO:0005886">
    <property type="term" value="C:plasma membrane"/>
    <property type="evidence" value="ECO:0007669"/>
    <property type="project" value="UniProtKB-SubCell"/>
</dbReference>
<keyword evidence="3" id="KW-1185">Reference proteome</keyword>
<feature type="transmembrane region" description="Helical" evidence="1">
    <location>
        <begin position="121"/>
        <end position="149"/>
    </location>
</feature>
<keyword evidence="1" id="KW-0812">Transmembrane</keyword>
<protein>
    <submittedName>
        <fullName evidence="2">Uncharacterized protein</fullName>
    </submittedName>
</protein>
<keyword evidence="1" id="KW-1133">Transmembrane helix</keyword>
<feature type="transmembrane region" description="Helical" evidence="1">
    <location>
        <begin position="17"/>
        <end position="35"/>
    </location>
</feature>
<reference evidence="2" key="1">
    <citation type="journal article" date="2019" name="PLoS Negl. Trop. Dis.">
        <title>Revisiting the worldwide diversity of Leptospira species in the environment.</title>
        <authorList>
            <person name="Vincent A.T."/>
            <person name="Schiettekatte O."/>
            <person name="Bourhy P."/>
            <person name="Veyrier F.J."/>
            <person name="Picardeau M."/>
        </authorList>
    </citation>
    <scope>NUCLEOTIDE SEQUENCE [LARGE SCALE GENOMIC DNA]</scope>
    <source>
        <strain evidence="2">SSW15</strain>
    </source>
</reference>
<dbReference type="GO" id="GO:0140359">
    <property type="term" value="F:ABC-type transporter activity"/>
    <property type="evidence" value="ECO:0007669"/>
    <property type="project" value="InterPro"/>
</dbReference>
<accession>A0A4R9GE84</accession>
<dbReference type="OrthoDB" id="346121at2"/>
<dbReference type="AlphaFoldDB" id="A0A4R9GE84"/>
<dbReference type="Proteomes" id="UP000298458">
    <property type="component" value="Unassembled WGS sequence"/>
</dbReference>
<keyword evidence="1" id="KW-0472">Membrane</keyword>
<evidence type="ECO:0000313" key="2">
    <source>
        <dbReference type="EMBL" id="TGK10192.1"/>
    </source>
</evidence>
<sequence>MKEILLFELRENIRSKWIFLFSGILALGVGIVNYFGDENSTRTIASLTNVILLVVPLFSITFSGLVFVESLPFAELLLSKSVSRTSYFLGKYLGISLSLLIGLVVGIGIPGILSFYSDLRFLLLFCELIGFGGVLIFIFVSLAFLLATFLKRGEWIVSGALFIWLYFFIFFDSVVFVLSLYLGEYPIEVPSIVIILLNPIDLIRILMILQTKTSVLLGFSGAFLLNSLGPYLLVCLCVLFLSGWIALPLWIAYERFLKRNF</sequence>
<organism evidence="2 3">
    <name type="scientific">Leptospira fletcheri</name>
    <dbReference type="NCBI Taxonomy" id="2484981"/>
    <lineage>
        <taxon>Bacteria</taxon>
        <taxon>Pseudomonadati</taxon>
        <taxon>Spirochaetota</taxon>
        <taxon>Spirochaetia</taxon>
        <taxon>Leptospirales</taxon>
        <taxon>Leptospiraceae</taxon>
        <taxon>Leptospira</taxon>
    </lineage>
</organism>